<evidence type="ECO:0000256" key="2">
    <source>
        <dbReference type="SAM" id="SignalP"/>
    </source>
</evidence>
<dbReference type="Proteomes" id="UP000799118">
    <property type="component" value="Unassembled WGS sequence"/>
</dbReference>
<evidence type="ECO:0000313" key="3">
    <source>
        <dbReference type="EMBL" id="KAE9409522.1"/>
    </source>
</evidence>
<dbReference type="Gene3D" id="1.20.120.20">
    <property type="entry name" value="Apolipoprotein"/>
    <property type="match status" value="1"/>
</dbReference>
<feature type="chain" id="PRO_5025475118" evidence="2">
    <location>
        <begin position="19"/>
        <end position="245"/>
    </location>
</feature>
<feature type="signal peptide" evidence="2">
    <location>
        <begin position="1"/>
        <end position="18"/>
    </location>
</feature>
<evidence type="ECO:0000256" key="1">
    <source>
        <dbReference type="SAM" id="MobiDB-lite"/>
    </source>
</evidence>
<gene>
    <name evidence="3" type="ORF">BT96DRAFT_969930</name>
</gene>
<name>A0A6A4IBK2_9AGAR</name>
<sequence>MKLNPCFILLGLAAATYSMPIDTIEVRDVGEKWNSATEWVKDHGASYAKAFYNAGKTAVQEQKSSGGFLHPTFTRRSVLAPATTSSPLPTSTLSPLARALPSVPEARALPTLTARALPTLSPTASALSTFPPSIARRDGGGSSGEDVKNGLKEIGNGIGEAGSNAASAAEAPFKAAASSVKNAAAAVTSSVEQPFKAAATDVKDTVNGVKAGASDAVKGYKGAQTARDLSPAPTARAFPPSAASK</sequence>
<feature type="region of interest" description="Disordered" evidence="1">
    <location>
        <begin position="220"/>
        <end position="245"/>
    </location>
</feature>
<reference evidence="3" key="1">
    <citation type="journal article" date="2019" name="Environ. Microbiol.">
        <title>Fungal ecological strategies reflected in gene transcription - a case study of two litter decomposers.</title>
        <authorList>
            <person name="Barbi F."/>
            <person name="Kohler A."/>
            <person name="Barry K."/>
            <person name="Baskaran P."/>
            <person name="Daum C."/>
            <person name="Fauchery L."/>
            <person name="Ihrmark K."/>
            <person name="Kuo A."/>
            <person name="LaButti K."/>
            <person name="Lipzen A."/>
            <person name="Morin E."/>
            <person name="Grigoriev I.V."/>
            <person name="Henrissat B."/>
            <person name="Lindahl B."/>
            <person name="Martin F."/>
        </authorList>
    </citation>
    <scope>NUCLEOTIDE SEQUENCE</scope>
    <source>
        <strain evidence="3">JB14</strain>
    </source>
</reference>
<keyword evidence="4" id="KW-1185">Reference proteome</keyword>
<protein>
    <submittedName>
        <fullName evidence="3">Uncharacterized protein</fullName>
    </submittedName>
</protein>
<organism evidence="3 4">
    <name type="scientific">Gymnopus androsaceus JB14</name>
    <dbReference type="NCBI Taxonomy" id="1447944"/>
    <lineage>
        <taxon>Eukaryota</taxon>
        <taxon>Fungi</taxon>
        <taxon>Dikarya</taxon>
        <taxon>Basidiomycota</taxon>
        <taxon>Agaricomycotina</taxon>
        <taxon>Agaricomycetes</taxon>
        <taxon>Agaricomycetidae</taxon>
        <taxon>Agaricales</taxon>
        <taxon>Marasmiineae</taxon>
        <taxon>Omphalotaceae</taxon>
        <taxon>Gymnopus</taxon>
    </lineage>
</organism>
<accession>A0A6A4IBK2</accession>
<evidence type="ECO:0000313" key="4">
    <source>
        <dbReference type="Proteomes" id="UP000799118"/>
    </source>
</evidence>
<dbReference type="EMBL" id="ML769387">
    <property type="protein sequence ID" value="KAE9409522.1"/>
    <property type="molecule type" value="Genomic_DNA"/>
</dbReference>
<proteinExistence type="predicted"/>
<dbReference type="AlphaFoldDB" id="A0A6A4IBK2"/>
<keyword evidence="2" id="KW-0732">Signal</keyword>